<reference evidence="3" key="1">
    <citation type="submission" date="2019-12" db="UniProtKB">
        <authorList>
            <consortium name="WormBaseParasite"/>
        </authorList>
    </citation>
    <scope>IDENTIFICATION</scope>
</reference>
<dbReference type="WBParaSite" id="TMUE_3000012020.1">
    <property type="protein sequence ID" value="TMUE_3000012020.1"/>
    <property type="gene ID" value="WBGene00301452"/>
</dbReference>
<evidence type="ECO:0000313" key="3">
    <source>
        <dbReference type="WBParaSite" id="TMUE_3000012020.1"/>
    </source>
</evidence>
<dbReference type="GO" id="GO:0005634">
    <property type="term" value="C:nucleus"/>
    <property type="evidence" value="ECO:0007669"/>
    <property type="project" value="TreeGrafter"/>
</dbReference>
<dbReference type="STRING" id="70415.A0A5S6QXM8"/>
<protein>
    <submittedName>
        <fullName evidence="3">DDE-1 domain-containing protein</fullName>
    </submittedName>
</protein>
<dbReference type="InterPro" id="IPR004875">
    <property type="entry name" value="DDE_SF_endonuclease_dom"/>
</dbReference>
<evidence type="ECO:0000313" key="2">
    <source>
        <dbReference type="Proteomes" id="UP000046395"/>
    </source>
</evidence>
<keyword evidence="2" id="KW-1185">Reference proteome</keyword>
<name>A0A5S6QXM8_TRIMR</name>
<dbReference type="Proteomes" id="UP000046395">
    <property type="component" value="Unassembled WGS sequence"/>
</dbReference>
<evidence type="ECO:0000259" key="1">
    <source>
        <dbReference type="Pfam" id="PF03184"/>
    </source>
</evidence>
<accession>A0A5S6QXM8</accession>
<proteinExistence type="predicted"/>
<organism evidence="2 3">
    <name type="scientific">Trichuris muris</name>
    <name type="common">Mouse whipworm</name>
    <dbReference type="NCBI Taxonomy" id="70415"/>
    <lineage>
        <taxon>Eukaryota</taxon>
        <taxon>Metazoa</taxon>
        <taxon>Ecdysozoa</taxon>
        <taxon>Nematoda</taxon>
        <taxon>Enoplea</taxon>
        <taxon>Dorylaimia</taxon>
        <taxon>Trichinellida</taxon>
        <taxon>Trichuridae</taxon>
        <taxon>Trichuris</taxon>
    </lineage>
</organism>
<sequence>MTVLLCGNASGDLKMKPLTVYHCETPRAMKGYCKPRLPVIWRSNKKGWITRSLFREWFTSYFCPAVKEYCQAKNIESKALLVLDNAPGHPPDLDELCDGVRVTFLPSNTSCLIQPMDQGVIATFKAFYLRRTFQQALDFIGNSPNRTVKEFWHGYNVMNAVVNLSAAWDEVQGSTLNAAWRKLYLGVATESSGPTESIQHLHQEIAGIAHQVGLGEINEEDIAELLESHDEELSNSDLLEIERQLTEDQEAPELRNPEQAKTLSTKDLSEAFRLLENAMAIFTEKDPQQERSAQVNKVITDAYSCYREIYERRKRHAQQLTLDRFLQHR</sequence>
<dbReference type="InterPro" id="IPR050863">
    <property type="entry name" value="CenT-Element_Derived"/>
</dbReference>
<dbReference type="AlphaFoldDB" id="A0A5S6QXM8"/>
<feature type="domain" description="DDE-1" evidence="1">
    <location>
        <begin position="1"/>
        <end position="180"/>
    </location>
</feature>
<dbReference type="PANTHER" id="PTHR19303:SF26">
    <property type="entry name" value="TIGGER TRANSPOSABLE ELEMENT-DERIVED PROTEIN 1"/>
    <property type="match status" value="1"/>
</dbReference>
<dbReference type="PANTHER" id="PTHR19303">
    <property type="entry name" value="TRANSPOSON"/>
    <property type="match status" value="1"/>
</dbReference>
<dbReference type="Pfam" id="PF03184">
    <property type="entry name" value="DDE_1"/>
    <property type="match status" value="1"/>
</dbReference>
<dbReference type="GO" id="GO:0003677">
    <property type="term" value="F:DNA binding"/>
    <property type="evidence" value="ECO:0007669"/>
    <property type="project" value="TreeGrafter"/>
</dbReference>